<feature type="chain" id="PRO_5046137574" description="Lipoprotein" evidence="2">
    <location>
        <begin position="28"/>
        <end position="124"/>
    </location>
</feature>
<reference evidence="3" key="2">
    <citation type="submission" date="2013-04" db="EMBL/GenBank/DDBJ databases">
        <title>Genome sequence of Pseudoalteromonas undina.</title>
        <authorList>
            <person name="Xie B.-B."/>
            <person name="Rong J.-C."/>
            <person name="Qin Q.-L."/>
            <person name="Shu Y.-L."/>
            <person name="Zhang Y.-Z."/>
        </authorList>
    </citation>
    <scope>NUCLEOTIDE SEQUENCE</scope>
    <source>
        <strain evidence="3">NCIMB 2128</strain>
    </source>
</reference>
<feature type="region of interest" description="Disordered" evidence="1">
    <location>
        <begin position="30"/>
        <end position="50"/>
    </location>
</feature>
<evidence type="ECO:0000256" key="1">
    <source>
        <dbReference type="SAM" id="MobiDB-lite"/>
    </source>
</evidence>
<comment type="caution">
    <text evidence="3">The sequence shown here is derived from an EMBL/GenBank/DDBJ whole genome shotgun (WGS) entry which is preliminary data.</text>
</comment>
<feature type="signal peptide" evidence="2">
    <location>
        <begin position="1"/>
        <end position="27"/>
    </location>
</feature>
<evidence type="ECO:0008006" key="5">
    <source>
        <dbReference type="Google" id="ProtNLM"/>
    </source>
</evidence>
<organism evidence="3 4">
    <name type="scientific">Pseudoalteromonas undina</name>
    <dbReference type="NCBI Taxonomy" id="43660"/>
    <lineage>
        <taxon>Bacteria</taxon>
        <taxon>Pseudomonadati</taxon>
        <taxon>Pseudomonadota</taxon>
        <taxon>Gammaproteobacteria</taxon>
        <taxon>Alteromonadales</taxon>
        <taxon>Pseudoalteromonadaceae</taxon>
        <taxon>Pseudoalteromonas</taxon>
    </lineage>
</organism>
<evidence type="ECO:0000313" key="3">
    <source>
        <dbReference type="EMBL" id="ERG62232.1"/>
    </source>
</evidence>
<keyword evidence="4" id="KW-1185">Reference proteome</keyword>
<gene>
    <name evidence="3" type="ORF">PUND_04025</name>
</gene>
<reference evidence="3" key="1">
    <citation type="journal article" date="2012" name="J. Bacteriol.">
        <title>Genome sequences of type strains of seven species of the marine bacterium Pseudoalteromonas.</title>
        <authorList>
            <person name="Xie B.B."/>
            <person name="Shu Y.L."/>
            <person name="Qin Q.L."/>
            <person name="Rong J.C."/>
            <person name="Zhang X.Y."/>
            <person name="Chen X.L."/>
            <person name="Shi M."/>
            <person name="He H.L."/>
            <person name="Zhou B.C."/>
            <person name="Zhang Y.Z."/>
        </authorList>
    </citation>
    <scope>NUCLEOTIDE SEQUENCE [LARGE SCALE GENOMIC DNA]</scope>
    <source>
        <strain evidence="3">NCIMB 2128</strain>
    </source>
</reference>
<proteinExistence type="predicted"/>
<dbReference type="Proteomes" id="UP000016534">
    <property type="component" value="Unassembled WGS sequence"/>
</dbReference>
<sequence>MKKIFFLSLLLMLNGCTFFGVMLDGQAASNAQENQRMKNPARSTPYENPFEPVPVDKDGFSFAELGLKIDSAVFSLVKGDDGVIRKCRQVTKVLKECVEVDKSTLHSNESKQLKTDDEIISVGL</sequence>
<keyword evidence="2" id="KW-0732">Signal</keyword>
<dbReference type="EMBL" id="AHCF02000008">
    <property type="protein sequence ID" value="ERG62232.1"/>
    <property type="molecule type" value="Genomic_DNA"/>
</dbReference>
<accession>A0ABN0NLA5</accession>
<evidence type="ECO:0000256" key="2">
    <source>
        <dbReference type="SAM" id="SignalP"/>
    </source>
</evidence>
<protein>
    <recommendedName>
        <fullName evidence="5">Lipoprotein</fullName>
    </recommendedName>
</protein>
<evidence type="ECO:0000313" key="4">
    <source>
        <dbReference type="Proteomes" id="UP000016534"/>
    </source>
</evidence>
<name>A0ABN0NLA5_9GAMM</name>